<sequence>MPRITRDPNLEEMPDFDAEEFQTTFQALATEDNTLEAITQRSKDAWTASHQKKLEAWQAQVAEDAEAERQLEEERAREEQEREAAKEESRRLEKAEKDKKKPKVKAFVANKLVNTFAAIRTSQYAINKVKSLEYIELWYWTPEGCADAATQDRTVSSTVLALTSEGGIGQALFTPAAAHKVSTKVVADEKITWRDMSVAKTGLLQCMRGEENWPEEHVMALGSFFLELDHHELRRRDYGEEALLLYQAEVRREWHEQLRSTDDTVEPFDIGVINETRLMRIYDKLLSQKHAQGIARSVVIVLSNFTRALT</sequence>
<gene>
    <name evidence="2" type="ORF">DFP72DRAFT_1078396</name>
</gene>
<organism evidence="2 3">
    <name type="scientific">Ephemerocybe angulata</name>
    <dbReference type="NCBI Taxonomy" id="980116"/>
    <lineage>
        <taxon>Eukaryota</taxon>
        <taxon>Fungi</taxon>
        <taxon>Dikarya</taxon>
        <taxon>Basidiomycota</taxon>
        <taxon>Agaricomycotina</taxon>
        <taxon>Agaricomycetes</taxon>
        <taxon>Agaricomycetidae</taxon>
        <taxon>Agaricales</taxon>
        <taxon>Agaricineae</taxon>
        <taxon>Psathyrellaceae</taxon>
        <taxon>Ephemerocybe</taxon>
    </lineage>
</organism>
<dbReference type="OrthoDB" id="2688210at2759"/>
<feature type="compositionally biased region" description="Basic and acidic residues" evidence="1">
    <location>
        <begin position="67"/>
        <end position="97"/>
    </location>
</feature>
<comment type="caution">
    <text evidence="2">The sequence shown here is derived from an EMBL/GenBank/DDBJ whole genome shotgun (WGS) entry which is preliminary data.</text>
</comment>
<reference evidence="2 3" key="1">
    <citation type="submission" date="2020-07" db="EMBL/GenBank/DDBJ databases">
        <title>Comparative genomics of pyrophilous fungi reveals a link between fire events and developmental genes.</title>
        <authorList>
            <consortium name="DOE Joint Genome Institute"/>
            <person name="Steindorff A.S."/>
            <person name="Carver A."/>
            <person name="Calhoun S."/>
            <person name="Stillman K."/>
            <person name="Liu H."/>
            <person name="Lipzen A."/>
            <person name="Pangilinan J."/>
            <person name="Labutti K."/>
            <person name="Bruns T.D."/>
            <person name="Grigoriev I.V."/>
        </authorList>
    </citation>
    <scope>NUCLEOTIDE SEQUENCE [LARGE SCALE GENOMIC DNA]</scope>
    <source>
        <strain evidence="2 3">CBS 144469</strain>
    </source>
</reference>
<dbReference type="AlphaFoldDB" id="A0A8H6HE53"/>
<feature type="region of interest" description="Disordered" evidence="1">
    <location>
        <begin position="59"/>
        <end position="97"/>
    </location>
</feature>
<dbReference type="EMBL" id="JACGCI010000118">
    <property type="protein sequence ID" value="KAF6744547.1"/>
    <property type="molecule type" value="Genomic_DNA"/>
</dbReference>
<protein>
    <submittedName>
        <fullName evidence="2">Uncharacterized protein</fullName>
    </submittedName>
</protein>
<accession>A0A8H6HE53</accession>
<proteinExistence type="predicted"/>
<keyword evidence="3" id="KW-1185">Reference proteome</keyword>
<evidence type="ECO:0000313" key="2">
    <source>
        <dbReference type="EMBL" id="KAF6744547.1"/>
    </source>
</evidence>
<dbReference type="Proteomes" id="UP000521943">
    <property type="component" value="Unassembled WGS sequence"/>
</dbReference>
<name>A0A8H6HE53_9AGAR</name>
<evidence type="ECO:0000313" key="3">
    <source>
        <dbReference type="Proteomes" id="UP000521943"/>
    </source>
</evidence>
<evidence type="ECO:0000256" key="1">
    <source>
        <dbReference type="SAM" id="MobiDB-lite"/>
    </source>
</evidence>